<keyword evidence="8 10" id="KW-0501">Molybdenum cofactor biosynthesis</keyword>
<evidence type="ECO:0000256" key="5">
    <source>
        <dbReference type="ARBA" id="ARBA00023004"/>
    </source>
</evidence>
<evidence type="ECO:0000256" key="7">
    <source>
        <dbReference type="ARBA" id="ARBA00023134"/>
    </source>
</evidence>
<comment type="similarity">
    <text evidence="10">Belongs to the radical SAM superfamily. MoaA family.</text>
</comment>
<comment type="cofactor">
    <cofactor evidence="10">
        <name>[4Fe-4S] cluster</name>
        <dbReference type="ChEBI" id="CHEBI:49883"/>
    </cofactor>
    <text evidence="10">Binds 2 [4Fe-4S] clusters. Binds 1 [4Fe-4S] cluster coordinated with 3 cysteines and an exchangeable S-adenosyl-L-methionine and 1 [4Fe-4S] cluster coordinated with 3 cysteines and the GTP-derived substrate.</text>
</comment>
<feature type="binding site" evidence="10">
    <location>
        <position position="110"/>
    </location>
    <ligand>
        <name>GTP</name>
        <dbReference type="ChEBI" id="CHEBI:37565"/>
    </ligand>
</feature>
<dbReference type="InterPro" id="IPR050105">
    <property type="entry name" value="MoCo_biosynth_MoaA/MoaC"/>
</dbReference>
<evidence type="ECO:0000313" key="12">
    <source>
        <dbReference type="EMBL" id="RZG66936.1"/>
    </source>
</evidence>
<feature type="binding site" evidence="10">
    <location>
        <position position="35"/>
    </location>
    <ligand>
        <name>[4Fe-4S] cluster</name>
        <dbReference type="ChEBI" id="CHEBI:49883"/>
        <label>1</label>
        <note>4Fe-4S-S-AdoMet</note>
    </ligand>
</feature>
<evidence type="ECO:0000259" key="11">
    <source>
        <dbReference type="PROSITE" id="PS51918"/>
    </source>
</evidence>
<evidence type="ECO:0000256" key="4">
    <source>
        <dbReference type="ARBA" id="ARBA00022741"/>
    </source>
</evidence>
<dbReference type="SUPFAM" id="SSF102114">
    <property type="entry name" value="Radical SAM enzymes"/>
    <property type="match status" value="1"/>
</dbReference>
<evidence type="ECO:0000256" key="2">
    <source>
        <dbReference type="ARBA" id="ARBA00022691"/>
    </source>
</evidence>
<dbReference type="PROSITE" id="PS51918">
    <property type="entry name" value="RADICAL_SAM"/>
    <property type="match status" value="1"/>
</dbReference>
<keyword evidence="5 10" id="KW-0408">Iron</keyword>
<keyword evidence="2 10" id="KW-0949">S-adenosyl-L-methionine</keyword>
<protein>
    <recommendedName>
        <fullName evidence="10">GTP 3',8-cyclase</fullName>
        <ecNumber evidence="10">4.1.99.22</ecNumber>
    </recommendedName>
    <alternativeName>
        <fullName evidence="10">Molybdenum cofactor biosynthesis protein A</fullName>
    </alternativeName>
</protein>
<keyword evidence="3 10" id="KW-0479">Metal-binding</keyword>
<organism evidence="12 13">
    <name type="scientific">Acinetobacter bouvetii</name>
    <dbReference type="NCBI Taxonomy" id="202951"/>
    <lineage>
        <taxon>Bacteria</taxon>
        <taxon>Pseudomonadati</taxon>
        <taxon>Pseudomonadota</taxon>
        <taxon>Gammaproteobacteria</taxon>
        <taxon>Moraxellales</taxon>
        <taxon>Moraxellaceae</taxon>
        <taxon>Acinetobacter</taxon>
    </lineage>
</organism>
<dbReference type="GO" id="GO:0061798">
    <property type="term" value="F:GTP 3',8'-cyclase activity"/>
    <property type="evidence" value="ECO:0007669"/>
    <property type="project" value="UniProtKB-UniRule"/>
</dbReference>
<dbReference type="GO" id="GO:0005525">
    <property type="term" value="F:GTP binding"/>
    <property type="evidence" value="ECO:0007669"/>
    <property type="project" value="UniProtKB-UniRule"/>
</dbReference>
<dbReference type="PANTHER" id="PTHR22960">
    <property type="entry name" value="MOLYBDOPTERIN COFACTOR SYNTHESIS PROTEIN A"/>
    <property type="match status" value="1"/>
</dbReference>
<name>A0A4Q7AWZ9_9GAMM</name>
<dbReference type="SFLD" id="SFLDG01383">
    <property type="entry name" value="cyclic_pyranopterin_phosphate"/>
    <property type="match status" value="1"/>
</dbReference>
<dbReference type="Proteomes" id="UP000293483">
    <property type="component" value="Unassembled WGS sequence"/>
</dbReference>
<evidence type="ECO:0000256" key="6">
    <source>
        <dbReference type="ARBA" id="ARBA00023014"/>
    </source>
</evidence>
<dbReference type="GO" id="GO:0051539">
    <property type="term" value="F:4 iron, 4 sulfur cluster binding"/>
    <property type="evidence" value="ECO:0007669"/>
    <property type="project" value="UniProtKB-UniRule"/>
</dbReference>
<evidence type="ECO:0000256" key="3">
    <source>
        <dbReference type="ARBA" id="ARBA00022723"/>
    </source>
</evidence>
<feature type="binding site" evidence="10">
    <location>
        <position position="169"/>
    </location>
    <ligand>
        <name>GTP</name>
        <dbReference type="ChEBI" id="CHEBI:37565"/>
    </ligand>
</feature>
<evidence type="ECO:0000313" key="13">
    <source>
        <dbReference type="Proteomes" id="UP000293483"/>
    </source>
</evidence>
<feature type="binding site" evidence="10">
    <location>
        <position position="281"/>
    </location>
    <ligand>
        <name>[4Fe-4S] cluster</name>
        <dbReference type="ChEBI" id="CHEBI:49883"/>
        <label>2</label>
        <note>4Fe-4S-substrate</note>
    </ligand>
</feature>
<dbReference type="RefSeq" id="WP_130145848.1">
    <property type="nucleotide sequence ID" value="NZ_SGSU01000009.1"/>
</dbReference>
<keyword evidence="6 10" id="KW-0411">Iron-sulfur</keyword>
<dbReference type="Pfam" id="PF04055">
    <property type="entry name" value="Radical_SAM"/>
    <property type="match status" value="1"/>
</dbReference>
<dbReference type="EC" id="4.1.99.22" evidence="10"/>
<gene>
    <name evidence="10 12" type="primary">moaA</name>
    <name evidence="12" type="ORF">EXE25_09665</name>
</gene>
<dbReference type="NCBIfam" id="TIGR02666">
    <property type="entry name" value="moaA"/>
    <property type="match status" value="1"/>
</dbReference>
<keyword evidence="7 10" id="KW-0342">GTP-binding</keyword>
<feature type="domain" description="Radical SAM core" evidence="11">
    <location>
        <begin position="19"/>
        <end position="233"/>
    </location>
</feature>
<dbReference type="SMART" id="SM00729">
    <property type="entry name" value="Elp3"/>
    <property type="match status" value="1"/>
</dbReference>
<dbReference type="GO" id="GO:0046872">
    <property type="term" value="F:metal ion binding"/>
    <property type="evidence" value="ECO:0007669"/>
    <property type="project" value="UniProtKB-KW"/>
</dbReference>
<dbReference type="InterPro" id="IPR006638">
    <property type="entry name" value="Elp3/MiaA/NifB-like_rSAM"/>
</dbReference>
<keyword evidence="9 10" id="KW-0456">Lyase</keyword>
<evidence type="ECO:0000256" key="1">
    <source>
        <dbReference type="ARBA" id="ARBA00022485"/>
    </source>
</evidence>
<feature type="binding site" evidence="10">
    <location>
        <position position="39"/>
    </location>
    <ligand>
        <name>[4Fe-4S] cluster</name>
        <dbReference type="ChEBI" id="CHEBI:49883"/>
        <label>1</label>
        <note>4Fe-4S-S-AdoMet</note>
    </ligand>
</feature>
<dbReference type="AlphaFoldDB" id="A0A4Q7AWZ9"/>
<dbReference type="InterPro" id="IPR007197">
    <property type="entry name" value="rSAM"/>
</dbReference>
<dbReference type="InterPro" id="IPR058240">
    <property type="entry name" value="rSAM_sf"/>
</dbReference>
<sequence>MNSMTTLQRDNLFPAFQDQFGREKRKLRISVTDRCNFKCVYCMPEHPEWMKKHDLLSFEELFIFCEFMVKNGIEQIRITGGEPLMRRGVMHFVAQLQVLRAYGLKRISMTTNGHYLKQYASALKQAGLDDLNISLDSLDPVQFFELTKKHLEPVLEGIQAAQQAGFKIKINAVLIKGFNEKQILPLSNWAKSINVELRFIEFMPLDGDQNWTKDSIVSEQEILDELASVFEVNTLQGQGAHPARTYTVDGMPIGIISTITNSFCGTCDRLRLNAQGEFFNCLFSTQGMPLKRHIQQLMKGGIRSDTKLKTVLNSYIWSKEQGFHAIQEKQNSHENLNQNSRKISMHMIGG</sequence>
<dbReference type="InterPro" id="IPR040064">
    <property type="entry name" value="MoaA-like"/>
</dbReference>
<comment type="subunit">
    <text evidence="10">Monomer and homodimer.</text>
</comment>
<dbReference type="Pfam" id="PF06463">
    <property type="entry name" value="Mob_synth_C"/>
    <property type="match status" value="1"/>
</dbReference>
<dbReference type="SFLD" id="SFLDG01067">
    <property type="entry name" value="SPASM/twitch_domain_containing"/>
    <property type="match status" value="1"/>
</dbReference>
<evidence type="ECO:0000256" key="10">
    <source>
        <dbReference type="HAMAP-Rule" id="MF_01225"/>
    </source>
</evidence>
<evidence type="ECO:0000256" key="8">
    <source>
        <dbReference type="ARBA" id="ARBA00023150"/>
    </source>
</evidence>
<feature type="binding site" evidence="10">
    <location>
        <begin position="269"/>
        <end position="271"/>
    </location>
    <ligand>
        <name>GTP</name>
        <dbReference type="ChEBI" id="CHEBI:37565"/>
    </ligand>
</feature>
<dbReference type="SFLD" id="SFLDS00029">
    <property type="entry name" value="Radical_SAM"/>
    <property type="match status" value="1"/>
</dbReference>
<dbReference type="UniPathway" id="UPA00344"/>
<dbReference type="HAMAP" id="MF_01225_B">
    <property type="entry name" value="MoaA_B"/>
    <property type="match status" value="1"/>
</dbReference>
<comment type="pathway">
    <text evidence="10">Cofactor biosynthesis; molybdopterin biosynthesis.</text>
</comment>
<reference evidence="12 13" key="1">
    <citation type="submission" date="2019-02" db="EMBL/GenBank/DDBJ databases">
        <title>The Batch Genome Submission of Acinetobacter spp. strains.</title>
        <authorList>
            <person name="Qin J."/>
            <person name="Hu Y."/>
            <person name="Ye H."/>
            <person name="Wei L."/>
            <person name="Feng Y."/>
            <person name="Zong Z."/>
        </authorList>
    </citation>
    <scope>NUCLEOTIDE SEQUENCE [LARGE SCALE GENOMIC DNA]</scope>
    <source>
        <strain evidence="12 13">WCHABo060081</strain>
    </source>
</reference>
<dbReference type="SFLD" id="SFLDG01386">
    <property type="entry name" value="main_SPASM_domain-containing"/>
    <property type="match status" value="1"/>
</dbReference>
<feature type="binding site" evidence="10">
    <location>
        <position position="134"/>
    </location>
    <ligand>
        <name>S-adenosyl-L-methionine</name>
        <dbReference type="ChEBI" id="CHEBI:59789"/>
    </ligand>
</feature>
<evidence type="ECO:0000256" key="9">
    <source>
        <dbReference type="ARBA" id="ARBA00023239"/>
    </source>
</evidence>
<feature type="binding site" evidence="10">
    <location>
        <position position="77"/>
    </location>
    <ligand>
        <name>GTP</name>
        <dbReference type="ChEBI" id="CHEBI:37565"/>
    </ligand>
</feature>
<comment type="catalytic activity">
    <reaction evidence="10">
        <text>GTP + AH2 + S-adenosyl-L-methionine = (8S)-3',8-cyclo-7,8-dihydroguanosine 5'-triphosphate + 5'-deoxyadenosine + L-methionine + A + H(+)</text>
        <dbReference type="Rhea" id="RHEA:49576"/>
        <dbReference type="ChEBI" id="CHEBI:13193"/>
        <dbReference type="ChEBI" id="CHEBI:15378"/>
        <dbReference type="ChEBI" id="CHEBI:17319"/>
        <dbReference type="ChEBI" id="CHEBI:17499"/>
        <dbReference type="ChEBI" id="CHEBI:37565"/>
        <dbReference type="ChEBI" id="CHEBI:57844"/>
        <dbReference type="ChEBI" id="CHEBI:59789"/>
        <dbReference type="ChEBI" id="CHEBI:131766"/>
        <dbReference type="EC" id="4.1.99.22"/>
    </reaction>
</comment>
<keyword evidence="4 10" id="KW-0547">Nucleotide-binding</keyword>
<comment type="caution">
    <text evidence="12">The sequence shown here is derived from an EMBL/GenBank/DDBJ whole genome shotgun (WGS) entry which is preliminary data.</text>
</comment>
<dbReference type="STRING" id="202951.GCA_001485025_00644"/>
<dbReference type="InterPro" id="IPR013483">
    <property type="entry name" value="MoaA"/>
</dbReference>
<dbReference type="GO" id="GO:0006777">
    <property type="term" value="P:Mo-molybdopterin cofactor biosynthetic process"/>
    <property type="evidence" value="ECO:0007669"/>
    <property type="project" value="UniProtKB-UniRule"/>
</dbReference>
<dbReference type="CDD" id="cd01335">
    <property type="entry name" value="Radical_SAM"/>
    <property type="match status" value="1"/>
</dbReference>
<feature type="binding site" evidence="10">
    <location>
        <position position="81"/>
    </location>
    <ligand>
        <name>S-adenosyl-L-methionine</name>
        <dbReference type="ChEBI" id="CHEBI:59789"/>
    </ligand>
</feature>
<feature type="binding site" evidence="10">
    <location>
        <position position="203"/>
    </location>
    <ligand>
        <name>S-adenosyl-L-methionine</name>
        <dbReference type="ChEBI" id="CHEBI:59789"/>
    </ligand>
</feature>
<dbReference type="GO" id="GO:1904047">
    <property type="term" value="F:S-adenosyl-L-methionine binding"/>
    <property type="evidence" value="ECO:0007669"/>
    <property type="project" value="UniProtKB-UniRule"/>
</dbReference>
<feature type="binding site" evidence="10">
    <location>
        <position position="41"/>
    </location>
    <ligand>
        <name>S-adenosyl-L-methionine</name>
        <dbReference type="ChEBI" id="CHEBI:59789"/>
    </ligand>
</feature>
<proteinExistence type="inferred from homology"/>
<feature type="binding site" evidence="10">
    <location>
        <position position="267"/>
    </location>
    <ligand>
        <name>[4Fe-4S] cluster</name>
        <dbReference type="ChEBI" id="CHEBI:49883"/>
        <label>2</label>
        <note>4Fe-4S-substrate</note>
    </ligand>
</feature>
<dbReference type="InterPro" id="IPR013785">
    <property type="entry name" value="Aldolase_TIM"/>
</dbReference>
<keyword evidence="1 10" id="KW-0004">4Fe-4S</keyword>
<accession>A0A4Q7AWZ9</accession>
<feature type="binding site" evidence="10">
    <location>
        <position position="42"/>
    </location>
    <ligand>
        <name>[4Fe-4S] cluster</name>
        <dbReference type="ChEBI" id="CHEBI:49883"/>
        <label>1</label>
        <note>4Fe-4S-S-AdoMet</note>
    </ligand>
</feature>
<dbReference type="EMBL" id="SGSU01000009">
    <property type="protein sequence ID" value="RZG66936.1"/>
    <property type="molecule type" value="Genomic_DNA"/>
</dbReference>
<comment type="function">
    <text evidence="10">Catalyzes the cyclization of GTP to (8S)-3',8-cyclo-7,8-dihydroguanosine 5'-triphosphate.</text>
</comment>
<dbReference type="GO" id="GO:0061799">
    <property type="term" value="F:cyclic pyranopterin monophosphate synthase activity"/>
    <property type="evidence" value="ECO:0007669"/>
    <property type="project" value="TreeGrafter"/>
</dbReference>
<dbReference type="PANTHER" id="PTHR22960:SF0">
    <property type="entry name" value="MOLYBDENUM COFACTOR BIOSYNTHESIS PROTEIN 1"/>
    <property type="match status" value="1"/>
</dbReference>
<dbReference type="InterPro" id="IPR010505">
    <property type="entry name" value="MoaA_twitch"/>
</dbReference>
<feature type="binding site" evidence="10">
    <location>
        <position position="28"/>
    </location>
    <ligand>
        <name>GTP</name>
        <dbReference type="ChEBI" id="CHEBI:37565"/>
    </ligand>
</feature>
<dbReference type="Gene3D" id="3.20.20.70">
    <property type="entry name" value="Aldolase class I"/>
    <property type="match status" value="1"/>
</dbReference>
<feature type="binding site" evidence="10">
    <location>
        <position position="264"/>
    </location>
    <ligand>
        <name>[4Fe-4S] cluster</name>
        <dbReference type="ChEBI" id="CHEBI:49883"/>
        <label>2</label>
        <note>4Fe-4S-substrate</note>
    </ligand>
</feature>